<reference evidence="3 6" key="2">
    <citation type="submission" date="2019-06" db="EMBL/GenBank/DDBJ databases">
        <title>Whole genome shotgun sequence of Brevibacillus agri NBRC 15538.</title>
        <authorList>
            <person name="Hosoyama A."/>
            <person name="Uohara A."/>
            <person name="Ohji S."/>
            <person name="Ichikawa N."/>
        </authorList>
    </citation>
    <scope>NUCLEOTIDE SEQUENCE [LARGE SCALE GENOMIC DNA]</scope>
    <source>
        <strain evidence="3 6">NBRC 15538</strain>
    </source>
</reference>
<organism evidence="4 5">
    <name type="scientific">Brevibacillus agri</name>
    <dbReference type="NCBI Taxonomy" id="51101"/>
    <lineage>
        <taxon>Bacteria</taxon>
        <taxon>Bacillati</taxon>
        <taxon>Bacillota</taxon>
        <taxon>Bacilli</taxon>
        <taxon>Bacillales</taxon>
        <taxon>Paenibacillaceae</taxon>
        <taxon>Brevibacillus</taxon>
    </lineage>
</organism>
<evidence type="ECO:0000313" key="4">
    <source>
        <dbReference type="EMBL" id="RNB62186.1"/>
    </source>
</evidence>
<evidence type="ECO:0000256" key="1">
    <source>
        <dbReference type="SAM" id="Coils"/>
    </source>
</evidence>
<dbReference type="RefSeq" id="WP_007785720.1">
    <property type="nucleotide sequence ID" value="NZ_BJOD01000065.1"/>
</dbReference>
<gene>
    <name evidence="3" type="ORF">BAG01nite_43820</name>
    <name evidence="4" type="ORF">EB820_00455</name>
</gene>
<evidence type="ECO:0000313" key="5">
    <source>
        <dbReference type="Proteomes" id="UP000276178"/>
    </source>
</evidence>
<proteinExistence type="predicted"/>
<evidence type="ECO:0000256" key="2">
    <source>
        <dbReference type="SAM" id="SignalP"/>
    </source>
</evidence>
<dbReference type="AlphaFoldDB" id="A0A3M8BFJ7"/>
<name>A0A3M8BFJ7_9BACL</name>
<dbReference type="Proteomes" id="UP000276178">
    <property type="component" value="Unassembled WGS sequence"/>
</dbReference>
<evidence type="ECO:0000313" key="6">
    <source>
        <dbReference type="Proteomes" id="UP000317180"/>
    </source>
</evidence>
<feature type="coiled-coil region" evidence="1">
    <location>
        <begin position="118"/>
        <end position="145"/>
    </location>
</feature>
<keyword evidence="1" id="KW-0175">Coiled coil</keyword>
<feature type="chain" id="PRO_5018011028" description="Periplasmic heavy metal sensor" evidence="2">
    <location>
        <begin position="26"/>
        <end position="212"/>
    </location>
</feature>
<keyword evidence="6" id="KW-1185">Reference proteome</keyword>
<dbReference type="EMBL" id="RHHN01000001">
    <property type="protein sequence ID" value="RNB62186.1"/>
    <property type="molecule type" value="Genomic_DNA"/>
</dbReference>
<feature type="signal peptide" evidence="2">
    <location>
        <begin position="1"/>
        <end position="25"/>
    </location>
</feature>
<dbReference type="Proteomes" id="UP000317180">
    <property type="component" value="Unassembled WGS sequence"/>
</dbReference>
<reference evidence="4 5" key="1">
    <citation type="submission" date="2018-10" db="EMBL/GenBank/DDBJ databases">
        <title>Phylogenomics of Brevibacillus.</title>
        <authorList>
            <person name="Dunlap C."/>
        </authorList>
    </citation>
    <scope>NUCLEOTIDE SEQUENCE [LARGE SCALE GENOMIC DNA]</scope>
    <source>
        <strain evidence="4 5">NRRL NRS 1219</strain>
    </source>
</reference>
<evidence type="ECO:0008006" key="7">
    <source>
        <dbReference type="Google" id="ProtNLM"/>
    </source>
</evidence>
<dbReference type="EMBL" id="BJOD01000065">
    <property type="protein sequence ID" value="GED28280.1"/>
    <property type="molecule type" value="Genomic_DNA"/>
</dbReference>
<dbReference type="GeneID" id="82810179"/>
<dbReference type="OrthoDB" id="2941987at2"/>
<comment type="caution">
    <text evidence="4">The sequence shown here is derived from an EMBL/GenBank/DDBJ whole genome shotgun (WGS) entry which is preliminary data.</text>
</comment>
<keyword evidence="2" id="KW-0732">Signal</keyword>
<accession>A0A3M8BFJ7</accession>
<protein>
    <recommendedName>
        <fullName evidence="7">Periplasmic heavy metal sensor</fullName>
    </recommendedName>
</protein>
<sequence>MNKWKNSMVIATIAMGLALPSFAQAAEPGLPDTEMTPASRMAHDHGEHGQMHKKMRHGMHGSVHQKMYMLLLAEKYTPDSVAQWQEVFKERERLMSEFAALREDPKWKAKREERRQLVSKLNEQVKKGEITNEQMEQQLAQWKEKNMAMPGAKEDRDARKARMEKMRMTHEAFHAAIESGDAAKIKEVLPQMLEQMKAKNALLAKKLEQRKK</sequence>
<evidence type="ECO:0000313" key="3">
    <source>
        <dbReference type="EMBL" id="GED28280.1"/>
    </source>
</evidence>